<feature type="region of interest" description="Disordered" evidence="1">
    <location>
        <begin position="102"/>
        <end position="124"/>
    </location>
</feature>
<reference evidence="2" key="2">
    <citation type="submission" date="2023-06" db="EMBL/GenBank/DDBJ databases">
        <authorList>
            <person name="Swenson N.G."/>
            <person name="Wegrzyn J.L."/>
            <person name="Mcevoy S.L."/>
        </authorList>
    </citation>
    <scope>NUCLEOTIDE SEQUENCE</scope>
    <source>
        <strain evidence="2">NS2018</strain>
        <tissue evidence="2">Leaf</tissue>
    </source>
</reference>
<dbReference type="AlphaFoldDB" id="A0AA39VCJ8"/>
<organism evidence="2 3">
    <name type="scientific">Acer saccharum</name>
    <name type="common">Sugar maple</name>
    <dbReference type="NCBI Taxonomy" id="4024"/>
    <lineage>
        <taxon>Eukaryota</taxon>
        <taxon>Viridiplantae</taxon>
        <taxon>Streptophyta</taxon>
        <taxon>Embryophyta</taxon>
        <taxon>Tracheophyta</taxon>
        <taxon>Spermatophyta</taxon>
        <taxon>Magnoliopsida</taxon>
        <taxon>eudicotyledons</taxon>
        <taxon>Gunneridae</taxon>
        <taxon>Pentapetalae</taxon>
        <taxon>rosids</taxon>
        <taxon>malvids</taxon>
        <taxon>Sapindales</taxon>
        <taxon>Sapindaceae</taxon>
        <taxon>Hippocastanoideae</taxon>
        <taxon>Acereae</taxon>
        <taxon>Acer</taxon>
    </lineage>
</organism>
<feature type="region of interest" description="Disordered" evidence="1">
    <location>
        <begin position="1"/>
        <end position="56"/>
    </location>
</feature>
<dbReference type="Proteomes" id="UP001168877">
    <property type="component" value="Unassembled WGS sequence"/>
</dbReference>
<reference evidence="2" key="1">
    <citation type="journal article" date="2022" name="Plant J.">
        <title>Strategies of tolerance reflected in two North American maple genomes.</title>
        <authorList>
            <person name="McEvoy S.L."/>
            <person name="Sezen U.U."/>
            <person name="Trouern-Trend A."/>
            <person name="McMahon S.M."/>
            <person name="Schaberg P.G."/>
            <person name="Yang J."/>
            <person name="Wegrzyn J.L."/>
            <person name="Swenson N.G."/>
        </authorList>
    </citation>
    <scope>NUCLEOTIDE SEQUENCE</scope>
    <source>
        <strain evidence="2">NS2018</strain>
    </source>
</reference>
<protein>
    <submittedName>
        <fullName evidence="2">Uncharacterized protein</fullName>
    </submittedName>
</protein>
<sequence length="306" mass="33866">MASPSKLPASTQDVPPPSMPASSGSLFASSYLPGSQKEDSAASSQSINGKKRNRAKGTVETITTLIGGIINGVVITTNGIHKEEINSIGTIRTIRTIRGNRGFGRNQWGHQNNNQPSHNNQSLQVYNPDEDQRMVSIEASIKKLSTQLGQLHDSIRRQDKGKAPNDHSERINMVTALGGAKQKGKKVAKESEQLSLHKAKNPYRPPINHDKMDEELSKIKLEMGPSHLERLRGKKLKLKLKLYSNLRVHARRSKVAEVSQSDLRCQPEKPSSRCFSRVHCEYILANLTHNPKPDDTAKSSYESEPA</sequence>
<accession>A0AA39VCJ8</accession>
<gene>
    <name evidence="2" type="ORF">LWI29_037029</name>
</gene>
<comment type="caution">
    <text evidence="2">The sequence shown here is derived from an EMBL/GenBank/DDBJ whole genome shotgun (WGS) entry which is preliminary data.</text>
</comment>
<evidence type="ECO:0000313" key="3">
    <source>
        <dbReference type="Proteomes" id="UP001168877"/>
    </source>
</evidence>
<dbReference type="EMBL" id="JAUESC010000388">
    <property type="protein sequence ID" value="KAK0572773.1"/>
    <property type="molecule type" value="Genomic_DNA"/>
</dbReference>
<evidence type="ECO:0000313" key="2">
    <source>
        <dbReference type="EMBL" id="KAK0572773.1"/>
    </source>
</evidence>
<name>A0AA39VCJ8_ACESA</name>
<evidence type="ECO:0000256" key="1">
    <source>
        <dbReference type="SAM" id="MobiDB-lite"/>
    </source>
</evidence>
<keyword evidence="3" id="KW-1185">Reference proteome</keyword>
<proteinExistence type="predicted"/>